<dbReference type="GO" id="GO:0016020">
    <property type="term" value="C:membrane"/>
    <property type="evidence" value="ECO:0007669"/>
    <property type="project" value="UniProtKB-SubCell"/>
</dbReference>
<keyword evidence="5 6" id="KW-0472">Membrane</keyword>
<accession>F8F818</accession>
<dbReference type="AlphaFoldDB" id="F8F818"/>
<feature type="transmembrane region" description="Helical" evidence="6">
    <location>
        <begin position="174"/>
        <end position="196"/>
    </location>
</feature>
<protein>
    <submittedName>
        <fullName evidence="8">CitN</fullName>
    </submittedName>
</protein>
<evidence type="ECO:0000313" key="8">
    <source>
        <dbReference type="EMBL" id="AEI41003.1"/>
    </source>
</evidence>
<feature type="transmembrane region" description="Helical" evidence="6">
    <location>
        <begin position="385"/>
        <end position="404"/>
    </location>
</feature>
<dbReference type="GO" id="GO:0015137">
    <property type="term" value="F:citrate transmembrane transporter activity"/>
    <property type="evidence" value="ECO:0007669"/>
    <property type="project" value="InterPro"/>
</dbReference>
<sequence>MFLSLLGFGMITVFMYLIMTKRISPLAALILVPIVFALIGGFHAELGTMMLAGVKTIAPTGVMLIFGILYFGVMIDAGLFDPMVNKTLQLVKGDPVKIVVGTALLSLFVSLDGDGSTTYMIVAAAMLPLYQRLGMNPLILSAVTMLGSGVMNITPWGGPTARVMSALHLDASEVFTPLIPGMVAAAVWVVFAAYLLGRGERKRLGLEGALRHPEQEAAIAGLAASTEVLEHKRPKLLWFNFTLTAALMTCLILNVLPLTILFMIALAIALIVNYPKLADQKERLEAHAGNALAVAGMVFAAGIFTGILSGTKMVDAMAQSLVAVIPEALGPHMPVIAALASMPFTFFMTNDAYYFGILPLITEAAAAYGVTPAEMARASLLGQPVHLLSPLVPSTYLLVGLAGVDFGDHQRFTLKWAVGTTLVMLATALLLGVIVF</sequence>
<dbReference type="EMBL" id="CP002869">
    <property type="protein sequence ID" value="AEI41003.1"/>
    <property type="molecule type" value="Genomic_DNA"/>
</dbReference>
<feature type="transmembrane region" description="Helical" evidence="6">
    <location>
        <begin position="23"/>
        <end position="44"/>
    </location>
</feature>
<feature type="transmembrane region" description="Helical" evidence="6">
    <location>
        <begin position="291"/>
        <end position="309"/>
    </location>
</feature>
<dbReference type="Proteomes" id="UP000006620">
    <property type="component" value="Chromosome"/>
</dbReference>
<evidence type="ECO:0000256" key="6">
    <source>
        <dbReference type="SAM" id="Phobius"/>
    </source>
</evidence>
<feature type="transmembrane region" description="Helical" evidence="6">
    <location>
        <begin position="133"/>
        <end position="154"/>
    </location>
</feature>
<feature type="transmembrane region" description="Helical" evidence="6">
    <location>
        <begin position="56"/>
        <end position="75"/>
    </location>
</feature>
<dbReference type="RefSeq" id="WP_013916164.1">
    <property type="nucleotide sequence ID" value="NC_015690.1"/>
</dbReference>
<keyword evidence="3 6" id="KW-0812">Transmembrane</keyword>
<evidence type="ECO:0000313" key="9">
    <source>
        <dbReference type="Proteomes" id="UP000006620"/>
    </source>
</evidence>
<feature type="transmembrane region" description="Helical" evidence="6">
    <location>
        <begin position="352"/>
        <end position="373"/>
    </location>
</feature>
<dbReference type="KEGG" id="pms:KNP414_02442"/>
<gene>
    <name evidence="8" type="primary">citN</name>
    <name evidence="8" type="ordered locus">KNP414_02442</name>
</gene>
<dbReference type="PATRIC" id="fig|1036673.3.peg.2204"/>
<feature type="transmembrane region" description="Helical" evidence="6">
    <location>
        <begin position="416"/>
        <end position="435"/>
    </location>
</feature>
<dbReference type="Pfam" id="PF03600">
    <property type="entry name" value="CitMHS"/>
    <property type="match status" value="1"/>
</dbReference>
<reference evidence="9" key="1">
    <citation type="submission" date="2011-06" db="EMBL/GenBank/DDBJ databases">
        <title>Complete genome sequence of Paenibacillus mucilaginosus KNP414.</title>
        <authorList>
            <person name="Wang J."/>
            <person name="Hu S."/>
            <person name="Hu X."/>
            <person name="Zhang B."/>
            <person name="Dong D."/>
            <person name="Zhang S."/>
            <person name="Zhao K."/>
            <person name="Wu D."/>
        </authorList>
    </citation>
    <scope>NUCLEOTIDE SEQUENCE [LARGE SCALE GENOMIC DNA]</scope>
    <source>
        <strain evidence="9">KNP414</strain>
    </source>
</reference>
<organism evidence="8 9">
    <name type="scientific">Paenibacillus mucilaginosus (strain KNP414)</name>
    <dbReference type="NCBI Taxonomy" id="1036673"/>
    <lineage>
        <taxon>Bacteria</taxon>
        <taxon>Bacillati</taxon>
        <taxon>Bacillota</taxon>
        <taxon>Bacilli</taxon>
        <taxon>Bacillales</taxon>
        <taxon>Paenibacillaceae</taxon>
        <taxon>Paenibacillus</taxon>
    </lineage>
</organism>
<feature type="transmembrane region" description="Helical" evidence="6">
    <location>
        <begin position="238"/>
        <end position="271"/>
    </location>
</feature>
<keyword evidence="4 6" id="KW-1133">Transmembrane helix</keyword>
<dbReference type="InterPro" id="IPR004680">
    <property type="entry name" value="Cit_transptr-like_dom"/>
</dbReference>
<evidence type="ECO:0000256" key="3">
    <source>
        <dbReference type="ARBA" id="ARBA00022692"/>
    </source>
</evidence>
<proteinExistence type="predicted"/>
<evidence type="ECO:0000259" key="7">
    <source>
        <dbReference type="Pfam" id="PF03600"/>
    </source>
</evidence>
<feature type="domain" description="Citrate transporter-like" evidence="7">
    <location>
        <begin position="15"/>
        <end position="382"/>
    </location>
</feature>
<dbReference type="InterPro" id="IPR014738">
    <property type="entry name" value="Citrate_transporter"/>
</dbReference>
<reference evidence="8 9" key="2">
    <citation type="journal article" date="2013" name="Genome Announc.">
        <title>Genome Sequence of Growth-Improving Paenibacillus mucilaginosus Strain KNP414.</title>
        <authorList>
            <person name="Lu J.J."/>
            <person name="Wang J.F."/>
            <person name="Hu X.F."/>
        </authorList>
    </citation>
    <scope>NUCLEOTIDE SEQUENCE [LARGE SCALE GENOMIC DNA]</scope>
    <source>
        <strain evidence="8 9">KNP414</strain>
    </source>
</reference>
<comment type="subcellular location">
    <subcellularLocation>
        <location evidence="1">Membrane</location>
        <topology evidence="1">Multi-pass membrane protein</topology>
    </subcellularLocation>
</comment>
<dbReference type="NCBIfam" id="TIGR00784">
    <property type="entry name" value="citMHS"/>
    <property type="match status" value="1"/>
</dbReference>
<evidence type="ECO:0000256" key="2">
    <source>
        <dbReference type="ARBA" id="ARBA00022448"/>
    </source>
</evidence>
<feature type="transmembrane region" description="Helical" evidence="6">
    <location>
        <begin position="321"/>
        <end position="346"/>
    </location>
</feature>
<evidence type="ECO:0000256" key="4">
    <source>
        <dbReference type="ARBA" id="ARBA00022989"/>
    </source>
</evidence>
<dbReference type="HOGENOM" id="CLU_044454_0_1_9"/>
<keyword evidence="2" id="KW-0813">Transport</keyword>
<evidence type="ECO:0000256" key="5">
    <source>
        <dbReference type="ARBA" id="ARBA00023136"/>
    </source>
</evidence>
<evidence type="ECO:0000256" key="1">
    <source>
        <dbReference type="ARBA" id="ARBA00004141"/>
    </source>
</evidence>
<name>F8F818_PAEMK</name>